<dbReference type="AlphaFoldDB" id="A0A0F8YN42"/>
<feature type="non-terminal residue" evidence="2">
    <location>
        <position position="350"/>
    </location>
</feature>
<proteinExistence type="predicted"/>
<name>A0A0F8YN42_9ZZZZ</name>
<accession>A0A0F8YN42</accession>
<feature type="domain" description="Terminase large subunit-like endonuclease" evidence="1">
    <location>
        <begin position="69"/>
        <end position="348"/>
    </location>
</feature>
<dbReference type="PANTHER" id="PTHR41287">
    <property type="match status" value="1"/>
</dbReference>
<dbReference type="InterPro" id="IPR046462">
    <property type="entry name" value="TerL_nuclease"/>
</dbReference>
<dbReference type="PANTHER" id="PTHR41287:SF1">
    <property type="entry name" value="PROTEIN YMFN"/>
    <property type="match status" value="1"/>
</dbReference>
<evidence type="ECO:0000313" key="2">
    <source>
        <dbReference type="EMBL" id="KKK55569.1"/>
    </source>
</evidence>
<evidence type="ECO:0000259" key="1">
    <source>
        <dbReference type="Pfam" id="PF20441"/>
    </source>
</evidence>
<reference evidence="2" key="1">
    <citation type="journal article" date="2015" name="Nature">
        <title>Complex archaea that bridge the gap between prokaryotes and eukaryotes.</title>
        <authorList>
            <person name="Spang A."/>
            <person name="Saw J.H."/>
            <person name="Jorgensen S.L."/>
            <person name="Zaremba-Niedzwiedzka K."/>
            <person name="Martijn J."/>
            <person name="Lind A.E."/>
            <person name="van Eijk R."/>
            <person name="Schleper C."/>
            <person name="Guy L."/>
            <person name="Ettema T.J."/>
        </authorList>
    </citation>
    <scope>NUCLEOTIDE SEQUENCE</scope>
</reference>
<comment type="caution">
    <text evidence="2">The sequence shown here is derived from an EMBL/GenBank/DDBJ whole genome shotgun (WGS) entry which is preliminary data.</text>
</comment>
<organism evidence="2">
    <name type="scientific">marine sediment metagenome</name>
    <dbReference type="NCBI Taxonomy" id="412755"/>
    <lineage>
        <taxon>unclassified sequences</taxon>
        <taxon>metagenomes</taxon>
        <taxon>ecological metagenomes</taxon>
    </lineage>
</organism>
<gene>
    <name evidence="2" type="ORF">LCGC14_3073230</name>
</gene>
<dbReference type="InterPro" id="IPR005021">
    <property type="entry name" value="Terminase_largesu-like"/>
</dbReference>
<dbReference type="Pfam" id="PF20441">
    <property type="entry name" value="TerL_nuclease"/>
    <property type="match status" value="1"/>
</dbReference>
<dbReference type="GO" id="GO:0004519">
    <property type="term" value="F:endonuclease activity"/>
    <property type="evidence" value="ECO:0007669"/>
    <property type="project" value="InterPro"/>
</dbReference>
<dbReference type="EMBL" id="LAZR01065426">
    <property type="protein sequence ID" value="KKK55569.1"/>
    <property type="molecule type" value="Genomic_DNA"/>
</dbReference>
<sequence>SEGLNIHGLICDELHVWKGRAFWDALKYGFLARSQPVHFVITTAGIFDKTTIGWEQHQRAVRVRDGEDVDQELLVFIRNAEVTDDWESPEVHKKANPSYGTILDPAELAKDAAEVKSMPTALNSFLRYRLNIWTEQLEHVIDMRAWDKCDGEVDEASLQGRRCFGGLDLASKRDVAAFVLLFPPTDDDPLWRVLPRFWIPRENASNREKVDNVPYITWAREGHIRLTGGTSIDYEGIRLQILADVNTFDLVEVAIDQWNAEYLRQRVDPTGELCVEFAQTLRNMSAPMKELVDVLVPSGLLAHAGHPVLRWMAANLASYEDGNGNIRPDKDKSTEKIDGIVGAIMAVGLA</sequence>
<protein>
    <recommendedName>
        <fullName evidence="1">Terminase large subunit-like endonuclease domain-containing protein</fullName>
    </recommendedName>
</protein>
<feature type="non-terminal residue" evidence="2">
    <location>
        <position position="1"/>
    </location>
</feature>